<evidence type="ECO:0000313" key="1">
    <source>
        <dbReference type="EMBL" id="GGH28423.1"/>
    </source>
</evidence>
<dbReference type="RefSeq" id="WP_188540203.1">
    <property type="nucleotide sequence ID" value="NZ_BMFT01000001.1"/>
</dbReference>
<dbReference type="Proteomes" id="UP000659344">
    <property type="component" value="Unassembled WGS sequence"/>
</dbReference>
<proteinExistence type="predicted"/>
<gene>
    <name evidence="1" type="ORF">GCM10008013_30420</name>
</gene>
<dbReference type="SUPFAM" id="SSF48371">
    <property type="entry name" value="ARM repeat"/>
    <property type="match status" value="1"/>
</dbReference>
<accession>A0ABQ1YKW9</accession>
<dbReference type="EMBL" id="BMFT01000001">
    <property type="protein sequence ID" value="GGH28423.1"/>
    <property type="molecule type" value="Genomic_DNA"/>
</dbReference>
<organism evidence="1 2">
    <name type="scientific">Paenibacillus segetis</name>
    <dbReference type="NCBI Taxonomy" id="1325360"/>
    <lineage>
        <taxon>Bacteria</taxon>
        <taxon>Bacillati</taxon>
        <taxon>Bacillota</taxon>
        <taxon>Bacilli</taxon>
        <taxon>Bacillales</taxon>
        <taxon>Paenibacillaceae</taxon>
        <taxon>Paenibacillus</taxon>
    </lineage>
</organism>
<evidence type="ECO:0000313" key="2">
    <source>
        <dbReference type="Proteomes" id="UP000659344"/>
    </source>
</evidence>
<name>A0ABQ1YKW9_9BACL</name>
<sequence length="206" mass="23075">MLSKLANSLGRNDEEPNIELAIELCETNNIKGIEEIVLGLKSKEKAVANDCIKVLYEIGSRKPELIAAYTDNFSSLLLSKNNRLAWGSMTALATIADISADELYNHLDIVKQAYKTGSVITVDNSITVFAKLCKANEQYRKEVFPILIHHLATCRSKEVPQHAERMMICIHADNAKEFLDVLEKRSADLTDSQNKRINKLIKSLSK</sequence>
<dbReference type="InterPro" id="IPR011989">
    <property type="entry name" value="ARM-like"/>
</dbReference>
<protein>
    <submittedName>
        <fullName evidence="1">Uncharacterized protein</fullName>
    </submittedName>
</protein>
<dbReference type="Gene3D" id="1.25.10.10">
    <property type="entry name" value="Leucine-rich Repeat Variant"/>
    <property type="match status" value="1"/>
</dbReference>
<keyword evidence="2" id="KW-1185">Reference proteome</keyword>
<comment type="caution">
    <text evidence="1">The sequence shown here is derived from an EMBL/GenBank/DDBJ whole genome shotgun (WGS) entry which is preliminary data.</text>
</comment>
<dbReference type="InterPro" id="IPR016024">
    <property type="entry name" value="ARM-type_fold"/>
</dbReference>
<reference evidence="2" key="1">
    <citation type="journal article" date="2019" name="Int. J. Syst. Evol. Microbiol.">
        <title>The Global Catalogue of Microorganisms (GCM) 10K type strain sequencing project: providing services to taxonomists for standard genome sequencing and annotation.</title>
        <authorList>
            <consortium name="The Broad Institute Genomics Platform"/>
            <consortium name="The Broad Institute Genome Sequencing Center for Infectious Disease"/>
            <person name="Wu L."/>
            <person name="Ma J."/>
        </authorList>
    </citation>
    <scope>NUCLEOTIDE SEQUENCE [LARGE SCALE GENOMIC DNA]</scope>
    <source>
        <strain evidence="2">CGMCC 1.12769</strain>
    </source>
</reference>